<gene>
    <name evidence="1" type="ORF">V1517DRAFT_150502</name>
</gene>
<keyword evidence="2" id="KW-1185">Reference proteome</keyword>
<proteinExistence type="predicted"/>
<evidence type="ECO:0000313" key="2">
    <source>
        <dbReference type="Proteomes" id="UP001489719"/>
    </source>
</evidence>
<reference evidence="2" key="1">
    <citation type="journal article" date="2024" name="Front. Bioeng. Biotechnol.">
        <title>Genome-scale model development and genomic sequencing of the oleaginous clade Lipomyces.</title>
        <authorList>
            <person name="Czajka J.J."/>
            <person name="Han Y."/>
            <person name="Kim J."/>
            <person name="Mondo S.J."/>
            <person name="Hofstad B.A."/>
            <person name="Robles A."/>
            <person name="Haridas S."/>
            <person name="Riley R."/>
            <person name="LaButti K."/>
            <person name="Pangilinan J."/>
            <person name="Andreopoulos W."/>
            <person name="Lipzen A."/>
            <person name="Yan J."/>
            <person name="Wang M."/>
            <person name="Ng V."/>
            <person name="Grigoriev I.V."/>
            <person name="Spatafora J.W."/>
            <person name="Magnuson J.K."/>
            <person name="Baker S.E."/>
            <person name="Pomraning K.R."/>
        </authorList>
    </citation>
    <scope>NUCLEOTIDE SEQUENCE [LARGE SCALE GENOMIC DNA]</scope>
    <source>
        <strain evidence="2">CBS 10300</strain>
    </source>
</reference>
<dbReference type="Proteomes" id="UP001489719">
    <property type="component" value="Unassembled WGS sequence"/>
</dbReference>
<evidence type="ECO:0000313" key="1">
    <source>
        <dbReference type="EMBL" id="KAK9322111.1"/>
    </source>
</evidence>
<protein>
    <submittedName>
        <fullName evidence="1">Uncharacterized protein</fullName>
    </submittedName>
</protein>
<accession>A0ACC3TMC5</accession>
<sequence length="527" mass="60477">MDLPEEVIKKDFPGRGNGLVAAKNFPAYSEIFRKMPEVWVPDSDYRSRICANCLLFAAATGDSIQAGTVAKVFSCGKCRSTYYCSQECQLQDWKAYHKRECKILATLAPQVPPSTVILLMRILLIPGNKRQRFYSAMETLRSHIDDRRNTEDFETSVVMSKGAKEYSGTELTLETVVEMLCKIMTNSFSIPLPTYDIVGIMFDTSISLINHSCDPNAVIVFEKNVLMVRAVRPIRKGEEIYITYTDNTMPMPRRKKALRTQYFFDCQCTACCPASLRPDPRNDFLCPTCGTAFQPYSTNSHTGVQLYTDIQECSSCGYEFPDSPNVVYNIEHKIANTGLAEVFDIENDRMAREVLLKLKELYKLKTIPIYRSPFIEPMASLIPYCIKHADWNMAIGLLGIEYFMQDEVRSQLPEYAPVRLAHMMRFVVVLLYVILDGECSKTLPQYSIDFRECLWGLVVELERLIPTVYGENSAFEKHVREKFKHVMLKQMGPVLARMHMNSTLEKLGWYKEMDKIKTYAMDFLDRV</sequence>
<organism evidence="1 2">
    <name type="scientific">Lipomyces orientalis</name>
    <dbReference type="NCBI Taxonomy" id="1233043"/>
    <lineage>
        <taxon>Eukaryota</taxon>
        <taxon>Fungi</taxon>
        <taxon>Dikarya</taxon>
        <taxon>Ascomycota</taxon>
        <taxon>Saccharomycotina</taxon>
        <taxon>Lipomycetes</taxon>
        <taxon>Lipomycetales</taxon>
        <taxon>Lipomycetaceae</taxon>
        <taxon>Lipomyces</taxon>
    </lineage>
</organism>
<dbReference type="EMBL" id="MU970083">
    <property type="protein sequence ID" value="KAK9322111.1"/>
    <property type="molecule type" value="Genomic_DNA"/>
</dbReference>
<comment type="caution">
    <text evidence="1">The sequence shown here is derived from an EMBL/GenBank/DDBJ whole genome shotgun (WGS) entry which is preliminary data.</text>
</comment>
<name>A0ACC3TMC5_9ASCO</name>